<accession>A0A2C9U0Y8</accession>
<evidence type="ECO:0000256" key="9">
    <source>
        <dbReference type="ARBA" id="ARBA00023136"/>
    </source>
</evidence>
<dbReference type="PANTHER" id="PTHR13462">
    <property type="entry name" value="CALCIUM UNIPORTER PROTEIN, MITOCHONDRIAL"/>
    <property type="match status" value="1"/>
</dbReference>
<evidence type="ECO:0000313" key="12">
    <source>
        <dbReference type="EMBL" id="OAY22837.1"/>
    </source>
</evidence>
<dbReference type="GO" id="GO:1990246">
    <property type="term" value="C:uniplex complex"/>
    <property type="evidence" value="ECO:0000318"/>
    <property type="project" value="GO_Central"/>
</dbReference>
<name>A0A2C9U0Y8_MANES</name>
<dbReference type="GO" id="GO:0051560">
    <property type="term" value="P:mitochondrial calcium ion homeostasis"/>
    <property type="evidence" value="ECO:0000318"/>
    <property type="project" value="GO_Central"/>
</dbReference>
<evidence type="ECO:0000256" key="8">
    <source>
        <dbReference type="ARBA" id="ARBA00023065"/>
    </source>
</evidence>
<dbReference type="GO" id="GO:0015292">
    <property type="term" value="F:uniporter activity"/>
    <property type="evidence" value="ECO:0000318"/>
    <property type="project" value="GO_Central"/>
</dbReference>
<comment type="similarity">
    <text evidence="2">Belongs to the MCU (TC 1.A.77) family.</text>
</comment>
<feature type="transmembrane region" description="Helical" evidence="10">
    <location>
        <begin position="245"/>
        <end position="265"/>
    </location>
</feature>
<keyword evidence="6" id="KW-0106">Calcium</keyword>
<keyword evidence="8" id="KW-0406">Ion transport</keyword>
<dbReference type="GO" id="GO:0036444">
    <property type="term" value="P:calcium import into the mitochondrion"/>
    <property type="evidence" value="ECO:0000318"/>
    <property type="project" value="GO_Central"/>
</dbReference>
<evidence type="ECO:0000256" key="5">
    <source>
        <dbReference type="ARBA" id="ARBA00022692"/>
    </source>
</evidence>
<gene>
    <name evidence="12" type="ORF">MANES_18G029800</name>
</gene>
<evidence type="ECO:0000256" key="7">
    <source>
        <dbReference type="ARBA" id="ARBA00022989"/>
    </source>
</evidence>
<feature type="domain" description="Calcium uniporter protein C-terminal" evidence="11">
    <location>
        <begin position="170"/>
        <end position="329"/>
    </location>
</feature>
<comment type="subcellular location">
    <subcellularLocation>
        <location evidence="1">Membrane</location>
        <topology evidence="1">Multi-pass membrane protein</topology>
    </subcellularLocation>
</comment>
<proteinExistence type="inferred from homology"/>
<evidence type="ECO:0000259" key="11">
    <source>
        <dbReference type="Pfam" id="PF04678"/>
    </source>
</evidence>
<dbReference type="AlphaFoldDB" id="A0A2C9U0Y8"/>
<evidence type="ECO:0000256" key="6">
    <source>
        <dbReference type="ARBA" id="ARBA00022837"/>
    </source>
</evidence>
<keyword evidence="3" id="KW-0813">Transport</keyword>
<keyword evidence="7 10" id="KW-1133">Transmembrane helix</keyword>
<dbReference type="GO" id="GO:0005262">
    <property type="term" value="F:calcium channel activity"/>
    <property type="evidence" value="ECO:0000318"/>
    <property type="project" value="GO_Central"/>
</dbReference>
<keyword evidence="5 10" id="KW-0812">Transmembrane</keyword>
<feature type="transmembrane region" description="Helical" evidence="10">
    <location>
        <begin position="271"/>
        <end position="291"/>
    </location>
</feature>
<evidence type="ECO:0000256" key="4">
    <source>
        <dbReference type="ARBA" id="ARBA00022568"/>
    </source>
</evidence>
<dbReference type="InterPro" id="IPR039055">
    <property type="entry name" value="MCU_fam"/>
</dbReference>
<evidence type="ECO:0000256" key="1">
    <source>
        <dbReference type="ARBA" id="ARBA00004141"/>
    </source>
</evidence>
<dbReference type="Pfam" id="PF04678">
    <property type="entry name" value="MCU"/>
    <property type="match status" value="1"/>
</dbReference>
<evidence type="ECO:0000256" key="2">
    <source>
        <dbReference type="ARBA" id="ARBA00005653"/>
    </source>
</evidence>
<dbReference type="EMBL" id="CM004404">
    <property type="protein sequence ID" value="OAY22837.1"/>
    <property type="molecule type" value="Genomic_DNA"/>
</dbReference>
<reference evidence="12" key="1">
    <citation type="submission" date="2016-02" db="EMBL/GenBank/DDBJ databases">
        <title>WGS assembly of Manihot esculenta.</title>
        <authorList>
            <person name="Bredeson J.V."/>
            <person name="Prochnik S.E."/>
            <person name="Lyons J.B."/>
            <person name="Schmutz J."/>
            <person name="Grimwood J."/>
            <person name="Vrebalov J."/>
            <person name="Bart R.S."/>
            <person name="Amuge T."/>
            <person name="Ferguson M.E."/>
            <person name="Green R."/>
            <person name="Putnam N."/>
            <person name="Stites J."/>
            <person name="Rounsley S."/>
            <person name="Rokhsar D.S."/>
        </authorList>
    </citation>
    <scope>NUCLEOTIDE SEQUENCE [LARGE SCALE GENOMIC DNA]</scope>
    <source>
        <tissue evidence="12">Leaf</tissue>
    </source>
</reference>
<dbReference type="STRING" id="3983.A0A2C9U0Y8"/>
<dbReference type="InterPro" id="IPR006769">
    <property type="entry name" value="MCU_C"/>
</dbReference>
<sequence>MALRKLLSKHLSDNYKIAPSTGTLQHSPIFSPTKFQPSLTSNAAKTNFHRESLTSPESSDKGFFRRFLHRNAMNQLPEFLSVPVGEKLREKLKGININGERLHLNALTPPTTQETATGDPNLFGISVVDARKLLRLSQVEKLKMKFKEIPKASISYSEFIQLCVEECGNEHQGIEFAKTLDQSGNVIILGNTVFLRPEQVAKSMESIISQSMALPNDPRRKQLEQMEQQKAIIDKKAQAQVRGELYCGLGFLVVQTLGFMRLTFWELSWDVMEPICFFVTSLHFALAYAFFLRTSVEPSFEGYFRRRFKAKQKKLMQIHSFDLQKYNELRKAFYPNLGYGFPHSEHYKPLKSKEGEFLRSMHY</sequence>
<evidence type="ECO:0000256" key="3">
    <source>
        <dbReference type="ARBA" id="ARBA00022448"/>
    </source>
</evidence>
<protein>
    <recommendedName>
        <fullName evidence="11">Calcium uniporter protein C-terminal domain-containing protein</fullName>
    </recommendedName>
</protein>
<dbReference type="PANTHER" id="PTHR13462:SF17">
    <property type="entry name" value="CALCIUM UNIPORTER PROTEIN 4, MITOCHONDRIAL"/>
    <property type="match status" value="1"/>
</dbReference>
<keyword evidence="4" id="KW-0109">Calcium transport</keyword>
<keyword evidence="9 10" id="KW-0472">Membrane</keyword>
<organism evidence="12">
    <name type="scientific">Manihot esculenta</name>
    <name type="common">Cassava</name>
    <name type="synonym">Jatropha manihot</name>
    <dbReference type="NCBI Taxonomy" id="3983"/>
    <lineage>
        <taxon>Eukaryota</taxon>
        <taxon>Viridiplantae</taxon>
        <taxon>Streptophyta</taxon>
        <taxon>Embryophyta</taxon>
        <taxon>Tracheophyta</taxon>
        <taxon>Spermatophyta</taxon>
        <taxon>Magnoliopsida</taxon>
        <taxon>eudicotyledons</taxon>
        <taxon>Gunneridae</taxon>
        <taxon>Pentapetalae</taxon>
        <taxon>rosids</taxon>
        <taxon>fabids</taxon>
        <taxon>Malpighiales</taxon>
        <taxon>Euphorbiaceae</taxon>
        <taxon>Crotonoideae</taxon>
        <taxon>Manihoteae</taxon>
        <taxon>Manihot</taxon>
    </lineage>
</organism>
<evidence type="ECO:0000256" key="10">
    <source>
        <dbReference type="SAM" id="Phobius"/>
    </source>
</evidence>